<accession>A0AAV2LFD3</accession>
<dbReference type="AlphaFoldDB" id="A0AAV2LFD3"/>
<evidence type="ECO:0000256" key="1">
    <source>
        <dbReference type="SAM" id="MobiDB-lite"/>
    </source>
</evidence>
<feature type="region of interest" description="Disordered" evidence="1">
    <location>
        <begin position="49"/>
        <end position="70"/>
    </location>
</feature>
<evidence type="ECO:0000313" key="2">
    <source>
        <dbReference type="EMBL" id="CAL1599306.1"/>
    </source>
</evidence>
<dbReference type="EMBL" id="OZ035845">
    <property type="protein sequence ID" value="CAL1599306.1"/>
    <property type="molecule type" value="Genomic_DNA"/>
</dbReference>
<protein>
    <submittedName>
        <fullName evidence="2">Uncharacterized protein</fullName>
    </submittedName>
</protein>
<proteinExistence type="predicted"/>
<keyword evidence="3" id="KW-1185">Reference proteome</keyword>
<reference evidence="2 3" key="1">
    <citation type="submission" date="2024-04" db="EMBL/GenBank/DDBJ databases">
        <authorList>
            <person name="Waldvogel A.-M."/>
            <person name="Schoenle A."/>
        </authorList>
    </citation>
    <scope>NUCLEOTIDE SEQUENCE [LARGE SCALE GENOMIC DNA]</scope>
</reference>
<organism evidence="2 3">
    <name type="scientific">Knipowitschia caucasica</name>
    <name type="common">Caucasian dwarf goby</name>
    <name type="synonym">Pomatoschistus caucasicus</name>
    <dbReference type="NCBI Taxonomy" id="637954"/>
    <lineage>
        <taxon>Eukaryota</taxon>
        <taxon>Metazoa</taxon>
        <taxon>Chordata</taxon>
        <taxon>Craniata</taxon>
        <taxon>Vertebrata</taxon>
        <taxon>Euteleostomi</taxon>
        <taxon>Actinopterygii</taxon>
        <taxon>Neopterygii</taxon>
        <taxon>Teleostei</taxon>
        <taxon>Neoteleostei</taxon>
        <taxon>Acanthomorphata</taxon>
        <taxon>Gobiaria</taxon>
        <taxon>Gobiiformes</taxon>
        <taxon>Gobioidei</taxon>
        <taxon>Gobiidae</taxon>
        <taxon>Gobiinae</taxon>
        <taxon>Knipowitschia</taxon>
    </lineage>
</organism>
<name>A0AAV2LFD3_KNICA</name>
<gene>
    <name evidence="2" type="ORF">KC01_LOCUS27598</name>
</gene>
<dbReference type="Proteomes" id="UP001497482">
    <property type="component" value="Chromosome 23"/>
</dbReference>
<sequence>MTDASSAALASPTPPEVLLELTGSEEASMCTGLSKLTDKKASEIESITTGRQLIPASPHESSEHQKLPMPRTIPSSFYNFAPCAMQGCSGEGSWAWAHSKKGRHAMAQVIHPQTGQLWTAELLAAGEKWTADVCPSPATARQTG</sequence>
<evidence type="ECO:0000313" key="3">
    <source>
        <dbReference type="Proteomes" id="UP001497482"/>
    </source>
</evidence>